<feature type="region of interest" description="Disordered" evidence="1">
    <location>
        <begin position="69"/>
        <end position="88"/>
    </location>
</feature>
<organism evidence="2 3">
    <name type="scientific">Perkinsus chesapeaki</name>
    <name type="common">Clam parasite</name>
    <name type="synonym">Perkinsus andrewsi</name>
    <dbReference type="NCBI Taxonomy" id="330153"/>
    <lineage>
        <taxon>Eukaryota</taxon>
        <taxon>Sar</taxon>
        <taxon>Alveolata</taxon>
        <taxon>Perkinsozoa</taxon>
        <taxon>Perkinsea</taxon>
        <taxon>Perkinsida</taxon>
        <taxon>Perkinsidae</taxon>
        <taxon>Perkinsus</taxon>
    </lineage>
</organism>
<feature type="compositionally biased region" description="Polar residues" evidence="1">
    <location>
        <begin position="165"/>
        <end position="179"/>
    </location>
</feature>
<keyword evidence="3" id="KW-1185">Reference proteome</keyword>
<evidence type="ECO:0000313" key="2">
    <source>
        <dbReference type="EMBL" id="KAF4652200.1"/>
    </source>
</evidence>
<dbReference type="EMBL" id="JAAPAO010000952">
    <property type="protein sequence ID" value="KAF4652200.1"/>
    <property type="molecule type" value="Genomic_DNA"/>
</dbReference>
<comment type="caution">
    <text evidence="2">The sequence shown here is derived from an EMBL/GenBank/DDBJ whole genome shotgun (WGS) entry which is preliminary data.</text>
</comment>
<proteinExistence type="predicted"/>
<accession>A0A7J6KYI7</accession>
<sequence length="428" mass="46851">MSPTSSVNGHDASGEGGVGQQLGDSGRIIPDAPPPTLSQLKAARTAARCKRTKLSNRLERVKKAIEEYVNDDDDENADDDYNLEDDPDYNSLLAEEDQLENQLSDATVAVAAAERAVEERLHSDTAKLLPPPTPQSPVGNQLPPVADPINDEVPLEGSGVRHSGPSLTDAGSESTTAIKSTSSRAKGLVPLGKILVPTLLDAFAFPQHLELICTIFAGHGYGTFQNGIFEPLVQETELVLKFLGSVEKCNEVHRLAVSMATSCKHKWSTVITTLSRTFSKKTTLRTEVSKRLKALRFTSVEMVEAFNQQIIAISNLWSSVFANEPAEFRGLVQKFLSKLPTDFLKAVTTQILANLPPEFAYCWEDHILLHEDAAPALCTPSVCLTTTLSHVARSFEISESLQGQNGRRQDHVRRVRDDDFRLLLDAKV</sequence>
<dbReference type="AlphaFoldDB" id="A0A7J6KYI7"/>
<name>A0A7J6KYI7_PERCH</name>
<dbReference type="Proteomes" id="UP000591131">
    <property type="component" value="Unassembled WGS sequence"/>
</dbReference>
<evidence type="ECO:0000256" key="1">
    <source>
        <dbReference type="SAM" id="MobiDB-lite"/>
    </source>
</evidence>
<feature type="compositionally biased region" description="Basic and acidic residues" evidence="1">
    <location>
        <begin position="115"/>
        <end position="125"/>
    </location>
</feature>
<feature type="region of interest" description="Disordered" evidence="1">
    <location>
        <begin position="1"/>
        <end position="49"/>
    </location>
</feature>
<evidence type="ECO:0000313" key="3">
    <source>
        <dbReference type="Proteomes" id="UP000591131"/>
    </source>
</evidence>
<reference evidence="2 3" key="1">
    <citation type="submission" date="2020-04" db="EMBL/GenBank/DDBJ databases">
        <title>Perkinsus chesapeaki whole genome sequence.</title>
        <authorList>
            <person name="Bogema D.R."/>
        </authorList>
    </citation>
    <scope>NUCLEOTIDE SEQUENCE [LARGE SCALE GENOMIC DNA]</scope>
    <source>
        <strain evidence="2">ATCC PRA-425</strain>
    </source>
</reference>
<gene>
    <name evidence="2" type="ORF">FOL47_011227</name>
</gene>
<dbReference type="OrthoDB" id="10469809at2759"/>
<protein>
    <submittedName>
        <fullName evidence="2">Uncharacterized protein</fullName>
    </submittedName>
</protein>
<feature type="region of interest" description="Disordered" evidence="1">
    <location>
        <begin position="115"/>
        <end position="179"/>
    </location>
</feature>